<evidence type="ECO:0000313" key="1">
    <source>
        <dbReference type="EMBL" id="KAI92759.1"/>
    </source>
</evidence>
<proteinExistence type="predicted"/>
<evidence type="ECO:0000313" key="2">
    <source>
        <dbReference type="Proteomes" id="UP000004057"/>
    </source>
</evidence>
<reference evidence="1 2" key="1">
    <citation type="journal article" date="2012" name="J. Proteome Res.">
        <title>Application of Spiroplasma melliferum proteogenomic profiling for the discovery of virulence factors and pathogenicity mechanisms in host-associated spiroplasmas.</title>
        <authorList>
            <person name="Alexeev D."/>
            <person name="Kostrjukova E."/>
            <person name="Aliper A."/>
            <person name="Popenko A."/>
            <person name="Bazaleev N."/>
            <person name="Tyakht A."/>
            <person name="Selezneva O."/>
            <person name="Akopian T."/>
            <person name="Prichodko E."/>
            <person name="Kondratov I."/>
            <person name="Chukin M."/>
            <person name="Demina I."/>
            <person name="Galyamina M."/>
            <person name="Kamashev D."/>
            <person name="Vanyushkina A."/>
            <person name="Ladygina V."/>
            <person name="Levitskii S."/>
            <person name="Lazarev V."/>
            <person name="Govorun V."/>
        </authorList>
    </citation>
    <scope>NUCLEOTIDE SEQUENCE [LARGE SCALE GENOMIC DNA]</scope>
    <source>
        <strain evidence="1 2">KC3</strain>
    </source>
</reference>
<dbReference type="RefSeq" id="WP_004027884.1">
    <property type="nucleotide sequence ID" value="NZ_AGBZ02000001.1"/>
</dbReference>
<evidence type="ECO:0008006" key="3">
    <source>
        <dbReference type="Google" id="ProtNLM"/>
    </source>
</evidence>
<gene>
    <name evidence="1" type="ORF">SPM_001725</name>
</gene>
<accession>A0AAI9T3Q8</accession>
<comment type="caution">
    <text evidence="1">The sequence shown here is derived from an EMBL/GenBank/DDBJ whole genome shotgun (WGS) entry which is preliminary data.</text>
</comment>
<dbReference type="AlphaFoldDB" id="A0AAI9T3Q8"/>
<organism evidence="1 2">
    <name type="scientific">Spiroplasma melliferum KC3</name>
    <dbReference type="NCBI Taxonomy" id="570509"/>
    <lineage>
        <taxon>Bacteria</taxon>
        <taxon>Bacillati</taxon>
        <taxon>Mycoplasmatota</taxon>
        <taxon>Mollicutes</taxon>
        <taxon>Entomoplasmatales</taxon>
        <taxon>Spiroplasmataceae</taxon>
        <taxon>Spiroplasma</taxon>
    </lineage>
</organism>
<dbReference type="EMBL" id="AGBZ02000001">
    <property type="protein sequence ID" value="KAI92759.1"/>
    <property type="molecule type" value="Genomic_DNA"/>
</dbReference>
<protein>
    <recommendedName>
        <fullName evidence="3">Spiroplasmavirus-related protein</fullName>
    </recommendedName>
</protein>
<sequence>MNEFLVQLIEVVTGKIIKADNGTESVWDSYTFRPVVRLENGTVKGTKDLSKSKWFKVTDENYLKLKSFLIDGNLFLVSLKWDGKIDLVKPYEVFDNGL</sequence>
<dbReference type="Proteomes" id="UP000004057">
    <property type="component" value="Unassembled WGS sequence"/>
</dbReference>
<name>A0AAI9T3Q8_SPIME</name>